<gene>
    <name evidence="2" type="ORF">GCU54_13985</name>
</gene>
<dbReference type="AlphaFoldDB" id="A0A6P0GIL0"/>
<dbReference type="EMBL" id="JAAGWE010000022">
    <property type="protein sequence ID" value="NEM07118.1"/>
    <property type="molecule type" value="Genomic_DNA"/>
</dbReference>
<proteinExistence type="predicted"/>
<keyword evidence="1" id="KW-1133">Transmembrane helix</keyword>
<protein>
    <submittedName>
        <fullName evidence="2">DUF5313 domain-containing protein</fullName>
    </submittedName>
</protein>
<dbReference type="Proteomes" id="UP000471126">
    <property type="component" value="Unassembled WGS sequence"/>
</dbReference>
<keyword evidence="1" id="KW-0812">Transmembrane</keyword>
<dbReference type="RefSeq" id="WP_163477245.1">
    <property type="nucleotide sequence ID" value="NZ_JAAGWE010000022.1"/>
</dbReference>
<dbReference type="InterPro" id="IPR035197">
    <property type="entry name" value="DUF5313"/>
</dbReference>
<organism evidence="2 3">
    <name type="scientific">Geodermatophilus normandii</name>
    <dbReference type="NCBI Taxonomy" id="1137989"/>
    <lineage>
        <taxon>Bacteria</taxon>
        <taxon>Bacillati</taxon>
        <taxon>Actinomycetota</taxon>
        <taxon>Actinomycetes</taxon>
        <taxon>Geodermatophilales</taxon>
        <taxon>Geodermatophilaceae</taxon>
        <taxon>Geodermatophilus</taxon>
    </lineage>
</organism>
<accession>A0A6P0GIL0</accession>
<evidence type="ECO:0000313" key="3">
    <source>
        <dbReference type="Proteomes" id="UP000471126"/>
    </source>
</evidence>
<name>A0A6P0GIL0_9ACTN</name>
<reference evidence="2 3" key="1">
    <citation type="submission" date="2019-12" db="EMBL/GenBank/DDBJ databases">
        <title>WGS of CPCC 203550 I12A-02606.</title>
        <authorList>
            <person name="Jiang Z."/>
        </authorList>
    </citation>
    <scope>NUCLEOTIDE SEQUENCE [LARGE SCALE GENOMIC DNA]</scope>
    <source>
        <strain evidence="2 3">I12A-02606</strain>
    </source>
</reference>
<keyword evidence="1" id="KW-0472">Membrane</keyword>
<feature type="transmembrane region" description="Helical" evidence="1">
    <location>
        <begin position="73"/>
        <end position="93"/>
    </location>
</feature>
<feature type="transmembrane region" description="Helical" evidence="1">
    <location>
        <begin position="49"/>
        <end position="67"/>
    </location>
</feature>
<evidence type="ECO:0000313" key="2">
    <source>
        <dbReference type="EMBL" id="NEM07118.1"/>
    </source>
</evidence>
<comment type="caution">
    <text evidence="2">The sequence shown here is derived from an EMBL/GenBank/DDBJ whole genome shotgun (WGS) entry which is preliminary data.</text>
</comment>
<evidence type="ECO:0000256" key="1">
    <source>
        <dbReference type="SAM" id="Phobius"/>
    </source>
</evidence>
<sequence length="147" mass="16681">MQRDQEVPPRVRPGPLRWIAYAMGIGLPERHRTWVLYDTTTRTWVWRHVVRTFVQLAVPIALVLLLVPGAFWIRAMAALGGLILGMAFSLAYMTEAVENRVKKAGYAPGSAQAVRDLAGREREALDSERRRAAAAKRAARYRDRRAR</sequence>
<dbReference type="Pfam" id="PF17240">
    <property type="entry name" value="DUF5313"/>
    <property type="match status" value="1"/>
</dbReference>